<evidence type="ECO:0000256" key="2">
    <source>
        <dbReference type="ARBA" id="ARBA00000909"/>
    </source>
</evidence>
<feature type="domain" description="YjeF N-terminal" evidence="21">
    <location>
        <begin position="9"/>
        <end position="253"/>
    </location>
</feature>
<keyword evidence="12 17" id="KW-0456">Lyase</keyword>
<dbReference type="PROSITE" id="PS51385">
    <property type="entry name" value="YJEF_N"/>
    <property type="match status" value="1"/>
</dbReference>
<evidence type="ECO:0000256" key="17">
    <source>
        <dbReference type="HAMAP-Rule" id="MF_01965"/>
    </source>
</evidence>
<dbReference type="NCBIfam" id="TIGR00197">
    <property type="entry name" value="yjeF_nterm"/>
    <property type="match status" value="1"/>
</dbReference>
<comment type="similarity">
    <text evidence="3 19">In the N-terminal section; belongs to the NnrE/AIBP family.</text>
</comment>
<comment type="similarity">
    <text evidence="17">Belongs to the NnrD/CARKD family.</text>
</comment>
<dbReference type="GO" id="GO:0046872">
    <property type="term" value="F:metal ion binding"/>
    <property type="evidence" value="ECO:0007669"/>
    <property type="project" value="UniProtKB-UniRule"/>
</dbReference>
<comment type="catalytic activity">
    <reaction evidence="1 18 19">
        <text>(6R)-NADHX = (6S)-NADHX</text>
        <dbReference type="Rhea" id="RHEA:32215"/>
        <dbReference type="ChEBI" id="CHEBI:64074"/>
        <dbReference type="ChEBI" id="CHEBI:64075"/>
        <dbReference type="EC" id="5.1.99.6"/>
    </reaction>
</comment>
<dbReference type="Pfam" id="PF01256">
    <property type="entry name" value="Carb_kinase"/>
    <property type="match status" value="1"/>
</dbReference>
<dbReference type="SUPFAM" id="SSF64153">
    <property type="entry name" value="YjeF N-terminal domain-like"/>
    <property type="match status" value="1"/>
</dbReference>
<dbReference type="Gene3D" id="3.40.1190.20">
    <property type="match status" value="1"/>
</dbReference>
<feature type="binding site" evidence="18">
    <location>
        <position position="161"/>
    </location>
    <ligand>
        <name>K(+)</name>
        <dbReference type="ChEBI" id="CHEBI:29103"/>
    </ligand>
</feature>
<comment type="catalytic activity">
    <reaction evidence="16 17 19">
        <text>(6S)-NADPHX + ADP = AMP + phosphate + NADPH + H(+)</text>
        <dbReference type="Rhea" id="RHEA:32235"/>
        <dbReference type="ChEBI" id="CHEBI:15378"/>
        <dbReference type="ChEBI" id="CHEBI:43474"/>
        <dbReference type="ChEBI" id="CHEBI:57783"/>
        <dbReference type="ChEBI" id="CHEBI:64076"/>
        <dbReference type="ChEBI" id="CHEBI:456215"/>
        <dbReference type="ChEBI" id="CHEBI:456216"/>
        <dbReference type="EC" id="4.2.1.136"/>
    </reaction>
</comment>
<dbReference type="PROSITE" id="PS01050">
    <property type="entry name" value="YJEF_C_2"/>
    <property type="match status" value="1"/>
</dbReference>
<feature type="binding site" evidence="18">
    <location>
        <position position="197"/>
    </location>
    <ligand>
        <name>(6S)-NADPHX</name>
        <dbReference type="ChEBI" id="CHEBI:64076"/>
    </ligand>
</feature>
<dbReference type="GO" id="GO:0005524">
    <property type="term" value="F:ATP binding"/>
    <property type="evidence" value="ECO:0007669"/>
    <property type="project" value="UniProtKB-UniRule"/>
</dbReference>
<dbReference type="GO" id="GO:0052855">
    <property type="term" value="F:ADP-dependent NAD(P)H-hydrate dehydratase activity"/>
    <property type="evidence" value="ECO:0007669"/>
    <property type="project" value="UniProtKB-UniRule"/>
</dbReference>
<feature type="binding site" evidence="17">
    <location>
        <position position="363"/>
    </location>
    <ligand>
        <name>(6S)-NADPHX</name>
        <dbReference type="ChEBI" id="CHEBI:64076"/>
    </ligand>
</feature>
<evidence type="ECO:0000256" key="8">
    <source>
        <dbReference type="ARBA" id="ARBA00022857"/>
    </source>
</evidence>
<keyword evidence="11 18" id="KW-0413">Isomerase</keyword>
<reference evidence="22" key="1">
    <citation type="submission" date="2020-10" db="EMBL/GenBank/DDBJ databases">
        <authorList>
            <person name="Gilroy R."/>
        </authorList>
    </citation>
    <scope>NUCLEOTIDE SEQUENCE</scope>
    <source>
        <strain evidence="22">ChiSxjej2B14-8506</strain>
    </source>
</reference>
<keyword evidence="9 18" id="KW-0630">Potassium</keyword>
<evidence type="ECO:0000256" key="19">
    <source>
        <dbReference type="PIRNR" id="PIRNR017184"/>
    </source>
</evidence>
<keyword evidence="8 17" id="KW-0521">NADP</keyword>
<evidence type="ECO:0000259" key="20">
    <source>
        <dbReference type="PROSITE" id="PS51383"/>
    </source>
</evidence>
<comment type="caution">
    <text evidence="18">Lacks conserved residue(s) required for the propagation of feature annotation.</text>
</comment>
<comment type="subunit">
    <text evidence="17">Homotetramer.</text>
</comment>
<name>A0A9D1LRR7_9FIRM</name>
<dbReference type="InterPro" id="IPR017953">
    <property type="entry name" value="Carbohydrate_kinase_pred_CS"/>
</dbReference>
<keyword evidence="13" id="KW-0511">Multifunctional enzyme</keyword>
<keyword evidence="10 17" id="KW-0520">NAD</keyword>
<dbReference type="InterPro" id="IPR000631">
    <property type="entry name" value="CARKD"/>
</dbReference>
<dbReference type="GO" id="GO:0110051">
    <property type="term" value="P:metabolite repair"/>
    <property type="evidence" value="ECO:0007669"/>
    <property type="project" value="TreeGrafter"/>
</dbReference>
<feature type="binding site" evidence="17">
    <location>
        <position position="412"/>
    </location>
    <ligand>
        <name>(6S)-NADPHX</name>
        <dbReference type="ChEBI" id="CHEBI:64076"/>
    </ligand>
</feature>
<dbReference type="InterPro" id="IPR030677">
    <property type="entry name" value="Nnr"/>
</dbReference>
<dbReference type="GO" id="GO:0052856">
    <property type="term" value="F:NAD(P)HX epimerase activity"/>
    <property type="evidence" value="ECO:0007669"/>
    <property type="project" value="UniProtKB-UniRule"/>
</dbReference>
<evidence type="ECO:0000256" key="14">
    <source>
        <dbReference type="ARBA" id="ARBA00025153"/>
    </source>
</evidence>
<dbReference type="CDD" id="cd01171">
    <property type="entry name" value="YXKO-related"/>
    <property type="match status" value="1"/>
</dbReference>
<evidence type="ECO:0000256" key="12">
    <source>
        <dbReference type="ARBA" id="ARBA00023239"/>
    </source>
</evidence>
<feature type="binding site" evidence="18">
    <location>
        <begin position="165"/>
        <end position="171"/>
    </location>
    <ligand>
        <name>(6S)-NADPHX</name>
        <dbReference type="ChEBI" id="CHEBI:64076"/>
    </ligand>
</feature>
<comment type="catalytic activity">
    <reaction evidence="2 18 19">
        <text>(6R)-NADPHX = (6S)-NADPHX</text>
        <dbReference type="Rhea" id="RHEA:32227"/>
        <dbReference type="ChEBI" id="CHEBI:64076"/>
        <dbReference type="ChEBI" id="CHEBI:64077"/>
        <dbReference type="EC" id="5.1.99.6"/>
    </reaction>
</comment>
<evidence type="ECO:0000256" key="18">
    <source>
        <dbReference type="HAMAP-Rule" id="MF_01966"/>
    </source>
</evidence>
<evidence type="ECO:0000256" key="1">
    <source>
        <dbReference type="ARBA" id="ARBA00000013"/>
    </source>
</evidence>
<accession>A0A9D1LRR7</accession>
<comment type="cofactor">
    <cofactor evidence="18 19">
        <name>K(+)</name>
        <dbReference type="ChEBI" id="CHEBI:29103"/>
    </cofactor>
    <text evidence="18 19">Binds 1 potassium ion per subunit.</text>
</comment>
<keyword evidence="5 18" id="KW-0479">Metal-binding</keyword>
<evidence type="ECO:0000256" key="7">
    <source>
        <dbReference type="ARBA" id="ARBA00022840"/>
    </source>
</evidence>
<evidence type="ECO:0000256" key="10">
    <source>
        <dbReference type="ARBA" id="ARBA00023027"/>
    </source>
</evidence>
<comment type="similarity">
    <text evidence="4 19">In the C-terminal section; belongs to the NnrD/CARKD family.</text>
</comment>
<dbReference type="PANTHER" id="PTHR12592:SF0">
    <property type="entry name" value="ATP-DEPENDENT (S)-NAD(P)H-HYDRATE DEHYDRATASE"/>
    <property type="match status" value="1"/>
</dbReference>
<feature type="domain" description="YjeF C-terminal" evidence="20">
    <location>
        <begin position="259"/>
        <end position="533"/>
    </location>
</feature>
<evidence type="ECO:0000256" key="6">
    <source>
        <dbReference type="ARBA" id="ARBA00022741"/>
    </source>
</evidence>
<dbReference type="Gene3D" id="3.40.50.10260">
    <property type="entry name" value="YjeF N-terminal domain"/>
    <property type="match status" value="1"/>
</dbReference>
<feature type="binding site" evidence="18">
    <location>
        <position position="76"/>
    </location>
    <ligand>
        <name>K(+)</name>
        <dbReference type="ChEBI" id="CHEBI:29103"/>
    </ligand>
</feature>
<reference evidence="22" key="2">
    <citation type="journal article" date="2021" name="PeerJ">
        <title>Extensive microbial diversity within the chicken gut microbiome revealed by metagenomics and culture.</title>
        <authorList>
            <person name="Gilroy R."/>
            <person name="Ravi A."/>
            <person name="Getino M."/>
            <person name="Pursley I."/>
            <person name="Horton D.L."/>
            <person name="Alikhan N.F."/>
            <person name="Baker D."/>
            <person name="Gharbi K."/>
            <person name="Hall N."/>
            <person name="Watson M."/>
            <person name="Adriaenssens E.M."/>
            <person name="Foster-Nyarko E."/>
            <person name="Jarju S."/>
            <person name="Secka A."/>
            <person name="Antonio M."/>
            <person name="Oren A."/>
            <person name="Chaudhuri R.R."/>
            <person name="La Ragione R."/>
            <person name="Hildebrand F."/>
            <person name="Pallen M.J."/>
        </authorList>
    </citation>
    <scope>NUCLEOTIDE SEQUENCE</scope>
    <source>
        <strain evidence="22">ChiSxjej2B14-8506</strain>
    </source>
</reference>
<comment type="function">
    <text evidence="18">Catalyzes the epimerization of the S- and R-forms of NAD(P)HX, a damaged form of NAD(P)H that is a result of enzymatic or heat-dependent hydration. This is a prerequisite for the S-specific NAD(P)H-hydrate dehydratase to allow the repair of both epimers of NAD(P)HX.</text>
</comment>
<dbReference type="SUPFAM" id="SSF53613">
    <property type="entry name" value="Ribokinase-like"/>
    <property type="match status" value="1"/>
</dbReference>
<feature type="binding site" evidence="17">
    <location>
        <position position="473"/>
    </location>
    <ligand>
        <name>AMP</name>
        <dbReference type="ChEBI" id="CHEBI:456215"/>
    </ligand>
</feature>
<comment type="caution">
    <text evidence="22">The sequence shown here is derived from an EMBL/GenBank/DDBJ whole genome shotgun (WGS) entry which is preliminary data.</text>
</comment>
<evidence type="ECO:0000256" key="5">
    <source>
        <dbReference type="ARBA" id="ARBA00022723"/>
    </source>
</evidence>
<evidence type="ECO:0000256" key="16">
    <source>
        <dbReference type="ARBA" id="ARBA00049209"/>
    </source>
</evidence>
<evidence type="ECO:0000256" key="13">
    <source>
        <dbReference type="ARBA" id="ARBA00023268"/>
    </source>
</evidence>
<dbReference type="InterPro" id="IPR029056">
    <property type="entry name" value="Ribokinase-like"/>
</dbReference>
<feature type="binding site" evidence="17">
    <location>
        <position position="294"/>
    </location>
    <ligand>
        <name>(6S)-NADPHX</name>
        <dbReference type="ChEBI" id="CHEBI:64076"/>
    </ligand>
</feature>
<comment type="catalytic activity">
    <reaction evidence="15 17 19">
        <text>(6S)-NADHX + ADP = AMP + phosphate + NADH + H(+)</text>
        <dbReference type="Rhea" id="RHEA:32223"/>
        <dbReference type="ChEBI" id="CHEBI:15378"/>
        <dbReference type="ChEBI" id="CHEBI:43474"/>
        <dbReference type="ChEBI" id="CHEBI:57945"/>
        <dbReference type="ChEBI" id="CHEBI:64074"/>
        <dbReference type="ChEBI" id="CHEBI:456215"/>
        <dbReference type="ChEBI" id="CHEBI:456216"/>
        <dbReference type="EC" id="4.2.1.136"/>
    </reaction>
</comment>
<dbReference type="Proteomes" id="UP000824123">
    <property type="component" value="Unassembled WGS sequence"/>
</dbReference>
<dbReference type="EMBL" id="DVNK01000038">
    <property type="protein sequence ID" value="HIU46816.1"/>
    <property type="molecule type" value="Genomic_DNA"/>
</dbReference>
<feature type="binding site" evidence="18">
    <location>
        <position position="200"/>
    </location>
    <ligand>
        <name>K(+)</name>
        <dbReference type="ChEBI" id="CHEBI:29103"/>
    </ligand>
</feature>
<dbReference type="HAMAP" id="MF_01966">
    <property type="entry name" value="NADHX_epimerase"/>
    <property type="match status" value="1"/>
</dbReference>
<dbReference type="EC" id="4.2.1.136" evidence="19"/>
<feature type="binding site" evidence="17">
    <location>
        <begin position="445"/>
        <end position="449"/>
    </location>
    <ligand>
        <name>AMP</name>
        <dbReference type="ChEBI" id="CHEBI:456215"/>
    </ligand>
</feature>
<comment type="cofactor">
    <cofactor evidence="17">
        <name>Mg(2+)</name>
        <dbReference type="ChEBI" id="CHEBI:18420"/>
    </cofactor>
</comment>
<evidence type="ECO:0000256" key="3">
    <source>
        <dbReference type="ARBA" id="ARBA00006001"/>
    </source>
</evidence>
<dbReference type="EC" id="5.1.99.6" evidence="19"/>
<proteinExistence type="inferred from homology"/>
<dbReference type="PROSITE" id="PS51383">
    <property type="entry name" value="YJEF_C_3"/>
    <property type="match status" value="1"/>
</dbReference>
<feature type="binding site" evidence="17">
    <location>
        <position position="474"/>
    </location>
    <ligand>
        <name>(6S)-NADPHX</name>
        <dbReference type="ChEBI" id="CHEBI:64076"/>
    </ligand>
</feature>
<feature type="binding site" evidence="18">
    <location>
        <begin position="75"/>
        <end position="79"/>
    </location>
    <ligand>
        <name>(6S)-NADPHX</name>
        <dbReference type="ChEBI" id="CHEBI:64076"/>
    </ligand>
</feature>
<dbReference type="GO" id="GO:0046496">
    <property type="term" value="P:nicotinamide nucleotide metabolic process"/>
    <property type="evidence" value="ECO:0007669"/>
    <property type="project" value="UniProtKB-UniRule"/>
</dbReference>
<dbReference type="PIRSF" id="PIRSF017184">
    <property type="entry name" value="Nnr"/>
    <property type="match status" value="1"/>
</dbReference>
<organism evidence="22 23">
    <name type="scientific">Candidatus Fimadaptatus faecigallinarum</name>
    <dbReference type="NCBI Taxonomy" id="2840814"/>
    <lineage>
        <taxon>Bacteria</taxon>
        <taxon>Bacillati</taxon>
        <taxon>Bacillota</taxon>
        <taxon>Clostridia</taxon>
        <taxon>Eubacteriales</taxon>
        <taxon>Candidatus Fimadaptatus</taxon>
    </lineage>
</organism>
<keyword evidence="6 17" id="KW-0547">Nucleotide-binding</keyword>
<evidence type="ECO:0000256" key="11">
    <source>
        <dbReference type="ARBA" id="ARBA00023235"/>
    </source>
</evidence>
<evidence type="ECO:0000259" key="21">
    <source>
        <dbReference type="PROSITE" id="PS51385"/>
    </source>
</evidence>
<dbReference type="HAMAP" id="MF_01965">
    <property type="entry name" value="NADHX_dehydratase"/>
    <property type="match status" value="1"/>
</dbReference>
<dbReference type="PANTHER" id="PTHR12592">
    <property type="entry name" value="ATP-DEPENDENT (S)-NAD(P)H-HYDRATE DEHYDRATASE FAMILY MEMBER"/>
    <property type="match status" value="1"/>
</dbReference>
<evidence type="ECO:0000256" key="9">
    <source>
        <dbReference type="ARBA" id="ARBA00022958"/>
    </source>
</evidence>
<dbReference type="InterPro" id="IPR004443">
    <property type="entry name" value="YjeF_N_dom"/>
</dbReference>
<keyword evidence="7 17" id="KW-0067">ATP-binding</keyword>
<protein>
    <recommendedName>
        <fullName evidence="19">Bifunctional NAD(P)H-hydrate repair enzyme</fullName>
    </recommendedName>
    <alternativeName>
        <fullName evidence="19">Nicotinamide nucleotide repair protein</fullName>
    </alternativeName>
    <domain>
        <recommendedName>
            <fullName evidence="19">ADP-dependent (S)-NAD(P)H-hydrate dehydratase</fullName>
            <ecNumber evidence="19">4.2.1.136</ecNumber>
        </recommendedName>
        <alternativeName>
            <fullName evidence="19">ADP-dependent NAD(P)HX dehydratase</fullName>
        </alternativeName>
    </domain>
    <domain>
        <recommendedName>
            <fullName evidence="19">NAD(P)H-hydrate epimerase</fullName>
            <ecNumber evidence="19">5.1.99.6</ecNumber>
        </recommendedName>
    </domain>
</protein>
<evidence type="ECO:0000313" key="22">
    <source>
        <dbReference type="EMBL" id="HIU46816.1"/>
    </source>
</evidence>
<evidence type="ECO:0000313" key="23">
    <source>
        <dbReference type="Proteomes" id="UP000824123"/>
    </source>
</evidence>
<dbReference type="NCBIfam" id="TIGR00196">
    <property type="entry name" value="yjeF_cterm"/>
    <property type="match status" value="1"/>
</dbReference>
<sequence length="539" mass="55932">MRVVTPSQMQQLEQRFMREQGVESFELMARAADGLADAAVRLLGRANWPPQDAGVPLDLPKLTGMSAVVCCGPGANGGDGWALAWRLYDMNCEVLALTHGTPTPGSAAHRNYLECAASWRSIRIIDLAGAQLGDPEDGQALIEYLTGLCGTAMLRAQLCVDALFGTELSRPLSGVYLGMSRLMALIAESGARVLAVDIPSGLDGATGADTGACPADMTVTFQHLKRGQLFGSGQDVCGELICHDIGIPDAYAPADAPEYLRPADVRMPRRRHDSHKGTYGHLLTVAGSHDYAGAALLCVTSALRAGAGLVTAGCVAELRPLLQLSAPSAMALKLCDADVFDNSAVERARDALPGKTALAIGPGMTRRAAPELLALLLSSGLPAVVDADALNLIALNPDLRALLGPRHVLTPHPGEMARLLGRAVADPAADARALAAECGCVVLLKGCATCISDGTRDYMMNPGVPGMACGGSGDVLTGVIGALLAQGIEPLRAAAWGALLHGRAGARAQSRLGEVSMNASDIVTELPGAFMESMAAARR</sequence>
<comment type="function">
    <text evidence="17">Catalyzes the dehydration of the S-form of NAD(P)HX at the expense of ADP, which is converted to AMP. Together with NAD(P)HX epimerase, which catalyzes the epimerization of the S- and R-forms, the enzyme allows the repair of both epimers of NAD(P)HX, a damaged form of NAD(P)H that is a result of enzymatic or heat-dependent hydration.</text>
</comment>
<dbReference type="InterPro" id="IPR036652">
    <property type="entry name" value="YjeF_N_dom_sf"/>
</dbReference>
<evidence type="ECO:0000256" key="4">
    <source>
        <dbReference type="ARBA" id="ARBA00009524"/>
    </source>
</evidence>
<gene>
    <name evidence="17" type="primary">nnrD</name>
    <name evidence="18" type="synonym">nnrE</name>
    <name evidence="22" type="ORF">IAC59_06120</name>
</gene>
<dbReference type="Pfam" id="PF03853">
    <property type="entry name" value="YjeF_N"/>
    <property type="match status" value="1"/>
</dbReference>
<comment type="function">
    <text evidence="14 19">Bifunctional enzyme that catalyzes the epimerization of the S- and R-forms of NAD(P)HX and the dehydration of the S-form of NAD(P)HX at the expense of ADP, which is converted to AMP. This allows the repair of both epimers of NAD(P)HX, a damaged form of NAD(P)H that is a result of enzymatic or heat-dependent hydration.</text>
</comment>
<evidence type="ECO:0000256" key="15">
    <source>
        <dbReference type="ARBA" id="ARBA00048238"/>
    </source>
</evidence>
<dbReference type="AlphaFoldDB" id="A0A9D1LRR7"/>
<comment type="similarity">
    <text evidence="18">Belongs to the NnrE/AIBP family.</text>
</comment>